<accession>A0AAV3UCA4</accession>
<dbReference type="Proteomes" id="UP001501729">
    <property type="component" value="Unassembled WGS sequence"/>
</dbReference>
<protein>
    <recommendedName>
        <fullName evidence="3">Dirigent protein</fullName>
    </recommendedName>
</protein>
<dbReference type="InterPro" id="IPR055712">
    <property type="entry name" value="DUF7288"/>
</dbReference>
<dbReference type="GeneID" id="68611268"/>
<dbReference type="EMBL" id="BAABKX010000001">
    <property type="protein sequence ID" value="GAA5043056.1"/>
    <property type="molecule type" value="Genomic_DNA"/>
</dbReference>
<evidence type="ECO:0008006" key="3">
    <source>
        <dbReference type="Google" id="ProtNLM"/>
    </source>
</evidence>
<proteinExistence type="predicted"/>
<keyword evidence="2" id="KW-1185">Reference proteome</keyword>
<dbReference type="RefSeq" id="WP_227775514.1">
    <property type="nucleotide sequence ID" value="NZ_BAABKX010000001.1"/>
</dbReference>
<sequence length="201" mass="21764">MDRKRTHDRAQAHTLESFTAALLIVSAVVFSLQATAVTPLTASTSNQHIENQEEATADGLLSVTADDGRLREAVLYWNETEEQFAGSNDDGIYANGGPPNAFGTVLNETFGNVTSSDGRIAYDVFVSYRLPNNETRRKTMVYMGSPSDNAVVATRTVTLFDEDGLTSSGGGTVDGSFYAPDAAPNARLYNVLEVRIVVWKM</sequence>
<dbReference type="Pfam" id="PF23959">
    <property type="entry name" value="DUF7288"/>
    <property type="match status" value="1"/>
</dbReference>
<dbReference type="AlphaFoldDB" id="A0AAV3UCA4"/>
<comment type="caution">
    <text evidence="1">The sequence shown here is derived from an EMBL/GenBank/DDBJ whole genome shotgun (WGS) entry which is preliminary data.</text>
</comment>
<organism evidence="1 2">
    <name type="scientific">Haladaptatus pallidirubidus</name>
    <dbReference type="NCBI Taxonomy" id="1008152"/>
    <lineage>
        <taxon>Archaea</taxon>
        <taxon>Methanobacteriati</taxon>
        <taxon>Methanobacteriota</taxon>
        <taxon>Stenosarchaea group</taxon>
        <taxon>Halobacteria</taxon>
        <taxon>Halobacteriales</taxon>
        <taxon>Haladaptataceae</taxon>
        <taxon>Haladaptatus</taxon>
    </lineage>
</organism>
<gene>
    <name evidence="1" type="ORF">GCM10025751_07220</name>
</gene>
<evidence type="ECO:0000313" key="1">
    <source>
        <dbReference type="EMBL" id="GAA5043056.1"/>
    </source>
</evidence>
<reference evidence="1 2" key="1">
    <citation type="journal article" date="2019" name="Int. J. Syst. Evol. Microbiol.">
        <title>The Global Catalogue of Microorganisms (GCM) 10K type strain sequencing project: providing services to taxonomists for standard genome sequencing and annotation.</title>
        <authorList>
            <consortium name="The Broad Institute Genomics Platform"/>
            <consortium name="The Broad Institute Genome Sequencing Center for Infectious Disease"/>
            <person name="Wu L."/>
            <person name="Ma J."/>
        </authorList>
    </citation>
    <scope>NUCLEOTIDE SEQUENCE [LARGE SCALE GENOMIC DNA]</scope>
    <source>
        <strain evidence="1 2">JCM 17504</strain>
    </source>
</reference>
<evidence type="ECO:0000313" key="2">
    <source>
        <dbReference type="Proteomes" id="UP001501729"/>
    </source>
</evidence>
<name>A0AAV3UCA4_9EURY</name>